<protein>
    <submittedName>
        <fullName evidence="2">Uncharacterized protein</fullName>
    </submittedName>
</protein>
<dbReference type="EMBL" id="CP012752">
    <property type="protein sequence ID" value="ALG09687.1"/>
    <property type="molecule type" value="Genomic_DNA"/>
</dbReference>
<dbReference type="Proteomes" id="UP000063699">
    <property type="component" value="Chromosome"/>
</dbReference>
<dbReference type="InterPro" id="IPR036170">
    <property type="entry name" value="YezG-like_sf"/>
</dbReference>
<accession>A0A0N7F3V5</accession>
<dbReference type="AlphaFoldDB" id="A0A0N7F3V5"/>
<keyword evidence="3" id="KW-1185">Reference proteome</keyword>
<organism evidence="2 3">
    <name type="scientific">Kibdelosporangium phytohabitans</name>
    <dbReference type="NCBI Taxonomy" id="860235"/>
    <lineage>
        <taxon>Bacteria</taxon>
        <taxon>Bacillati</taxon>
        <taxon>Actinomycetota</taxon>
        <taxon>Actinomycetes</taxon>
        <taxon>Pseudonocardiales</taxon>
        <taxon>Pseudonocardiaceae</taxon>
        <taxon>Kibdelosporangium</taxon>
    </lineage>
</organism>
<evidence type="ECO:0000313" key="3">
    <source>
        <dbReference type="Proteomes" id="UP000063699"/>
    </source>
</evidence>
<dbReference type="OrthoDB" id="6957847at2"/>
<name>A0A0N7F3V5_9PSEU</name>
<dbReference type="STRING" id="860235.AOZ06_24765"/>
<gene>
    <name evidence="2" type="ORF">AOZ06_24765</name>
</gene>
<sequence>MEAEQLRNELCEALEFAAPMTWETIRLEVQATVVTSMASTSVVNRDGRPGSLVLPDGFMDKLRDYRAACYEPGRGTWYSAVIALRVDGEPDIALHYDEKPEWGVWPHPTSYVRDLELFPRDEEHVPGWLREQIELAGPVPEKTGSHASAEPAAEPAGQQGNLLDQQEMLDRLTRTLLEALPANWQRLLIQYRVVGRHSDAGVGLVKDGDDRIHHWDPPREAWHRFQDLRRVMYVEGQGTWFGVQYKLIRPGRFDVKYNWNKEPGLEDAPAPEEFALEQSRFPRSEEHQPHWYRAGLARASAS</sequence>
<feature type="compositionally biased region" description="Low complexity" evidence="1">
    <location>
        <begin position="149"/>
        <end position="159"/>
    </location>
</feature>
<feature type="region of interest" description="Disordered" evidence="1">
    <location>
        <begin position="139"/>
        <end position="159"/>
    </location>
</feature>
<proteinExistence type="predicted"/>
<dbReference type="RefSeq" id="WP_054291591.1">
    <property type="nucleotide sequence ID" value="NZ_CP012752.1"/>
</dbReference>
<reference evidence="2 3" key="1">
    <citation type="submission" date="2015-07" db="EMBL/GenBank/DDBJ databases">
        <title>Genome sequencing of Kibdelosporangium phytohabitans.</title>
        <authorList>
            <person name="Qin S."/>
            <person name="Xing K."/>
        </authorList>
    </citation>
    <scope>NUCLEOTIDE SEQUENCE [LARGE SCALE GENOMIC DNA]</scope>
    <source>
        <strain evidence="2 3">KLBMP1111</strain>
    </source>
</reference>
<dbReference type="SUPFAM" id="SSF160424">
    <property type="entry name" value="BH3703-like"/>
    <property type="match status" value="2"/>
</dbReference>
<evidence type="ECO:0000313" key="2">
    <source>
        <dbReference type="EMBL" id="ALG09687.1"/>
    </source>
</evidence>
<evidence type="ECO:0000256" key="1">
    <source>
        <dbReference type="SAM" id="MobiDB-lite"/>
    </source>
</evidence>
<dbReference type="KEGG" id="kphy:AOZ06_24765"/>